<reference evidence="4 5" key="1">
    <citation type="submission" date="2020-07" db="EMBL/GenBank/DDBJ databases">
        <title>Novel species isolated from subtropical streams in China.</title>
        <authorList>
            <person name="Lu H."/>
        </authorList>
    </citation>
    <scope>NUCLEOTIDE SEQUENCE [LARGE SCALE GENOMIC DNA]</scope>
    <source>
        <strain evidence="4 5">LX20W</strain>
    </source>
</reference>
<dbReference type="PANTHER" id="PTHR35936:SF25">
    <property type="entry name" value="ABC TRANSPORTER SUBSTRATE-BINDING PROTEIN"/>
    <property type="match status" value="1"/>
</dbReference>
<accession>A0A7W2IDQ3</accession>
<proteinExistence type="predicted"/>
<sequence length="286" mass="32272">MWFTAVVFAAAAASSAAAEPAPADPSLASIKVGLQSAIAPFVLPDHASGLFVDVLRATFASQQIAVEFIYLPNAGLDEQFRQGVFDVNTSTTARQAQDGYLSRWPVSYFHNMAITLRGKIPVLSSVGELKKYRVTAFRNAREVLGPAYVAATTNHPHYREAVTMPSGALFLDRTDIIISQPDVFRYYLKQQLPQKHNTEAELAFHDVLGHGRFYWLRFRTEAQRTAFERGIAQLYASGEIDRILERYQRDYGVTREFFITLDCQFRPALAPQQCKKLSEWWSETHD</sequence>
<evidence type="ECO:0000259" key="3">
    <source>
        <dbReference type="Pfam" id="PF00497"/>
    </source>
</evidence>
<dbReference type="Pfam" id="PF00497">
    <property type="entry name" value="SBP_bac_3"/>
    <property type="match status" value="1"/>
</dbReference>
<dbReference type="PANTHER" id="PTHR35936">
    <property type="entry name" value="MEMBRANE-BOUND LYTIC MUREIN TRANSGLYCOSYLASE F"/>
    <property type="match status" value="1"/>
</dbReference>
<feature type="domain" description="Solute-binding protein family 3/N-terminal" evidence="3">
    <location>
        <begin position="30"/>
        <end position="247"/>
    </location>
</feature>
<protein>
    <submittedName>
        <fullName evidence="4">Transporter substrate-binding domain-containing protein</fullName>
    </submittedName>
</protein>
<keyword evidence="1 2" id="KW-0732">Signal</keyword>
<feature type="signal peptide" evidence="2">
    <location>
        <begin position="1"/>
        <end position="18"/>
    </location>
</feature>
<dbReference type="AlphaFoldDB" id="A0A7W2IDQ3"/>
<dbReference type="RefSeq" id="WP_182166088.1">
    <property type="nucleotide sequence ID" value="NZ_JACEZT010000016.1"/>
</dbReference>
<name>A0A7W2IDQ3_9BURK</name>
<dbReference type="EMBL" id="JACEZT010000016">
    <property type="protein sequence ID" value="MBA5639510.1"/>
    <property type="molecule type" value="Genomic_DNA"/>
</dbReference>
<dbReference type="InterPro" id="IPR001638">
    <property type="entry name" value="Solute-binding_3/MltF_N"/>
</dbReference>
<evidence type="ECO:0000313" key="4">
    <source>
        <dbReference type="EMBL" id="MBA5639510.1"/>
    </source>
</evidence>
<dbReference type="Proteomes" id="UP000534388">
    <property type="component" value="Unassembled WGS sequence"/>
</dbReference>
<dbReference type="SUPFAM" id="SSF53850">
    <property type="entry name" value="Periplasmic binding protein-like II"/>
    <property type="match status" value="1"/>
</dbReference>
<dbReference type="Gene3D" id="3.40.190.10">
    <property type="entry name" value="Periplasmic binding protein-like II"/>
    <property type="match status" value="2"/>
</dbReference>
<gene>
    <name evidence="4" type="ORF">H3H37_20830</name>
</gene>
<comment type="caution">
    <text evidence="4">The sequence shown here is derived from an EMBL/GenBank/DDBJ whole genome shotgun (WGS) entry which is preliminary data.</text>
</comment>
<keyword evidence="5" id="KW-1185">Reference proteome</keyword>
<evidence type="ECO:0000313" key="5">
    <source>
        <dbReference type="Proteomes" id="UP000534388"/>
    </source>
</evidence>
<evidence type="ECO:0000256" key="1">
    <source>
        <dbReference type="ARBA" id="ARBA00022729"/>
    </source>
</evidence>
<feature type="chain" id="PRO_5030960047" evidence="2">
    <location>
        <begin position="19"/>
        <end position="286"/>
    </location>
</feature>
<organism evidence="4 5">
    <name type="scientific">Rugamonas brunnea</name>
    <dbReference type="NCBI Taxonomy" id="2758569"/>
    <lineage>
        <taxon>Bacteria</taxon>
        <taxon>Pseudomonadati</taxon>
        <taxon>Pseudomonadota</taxon>
        <taxon>Betaproteobacteria</taxon>
        <taxon>Burkholderiales</taxon>
        <taxon>Oxalobacteraceae</taxon>
        <taxon>Telluria group</taxon>
        <taxon>Rugamonas</taxon>
    </lineage>
</organism>
<evidence type="ECO:0000256" key="2">
    <source>
        <dbReference type="SAM" id="SignalP"/>
    </source>
</evidence>